<evidence type="ECO:0000256" key="2">
    <source>
        <dbReference type="SAM" id="MobiDB-lite"/>
    </source>
</evidence>
<sequence length="311" mass="34794">MNDGLNEPTDKAVKTNIPEVKKEADELQENLEKDATKKTKGDNSHANNEAEKTDQKAQKENTKKTKGDNSHVNAEIDKSDKKAQKENTKKTKGDNSHVNSEIDKTDGKAKQENTKKLKGDNTDANAKIDDTNKKGKEEVTKPLDMDDKQAKARLDEIKREATKPERKSIFLDIKESITRTVSSIFGNAEKRHNGGTVHQVTKRPKFHNGGSPRGLVANRAKFDEVDVRLLKNEMVLTQGQQAGLFNLLRTANRPTTANAFSQQKGSDNQGGNVYQSTIQVAELHVREEADVKRVAAELKQMERQQERSRGR</sequence>
<dbReference type="AlphaFoldDB" id="J9C0B4"/>
<keyword evidence="1" id="KW-0175">Coiled coil</keyword>
<feature type="region of interest" description="Disordered" evidence="2">
    <location>
        <begin position="189"/>
        <end position="214"/>
    </location>
</feature>
<dbReference type="EMBL" id="AHDV01000016">
    <property type="protein sequence ID" value="EJV84831.1"/>
    <property type="molecule type" value="Genomic_DNA"/>
</dbReference>
<feature type="region of interest" description="Disordered" evidence="2">
    <location>
        <begin position="1"/>
        <end position="148"/>
    </location>
</feature>
<feature type="compositionally biased region" description="Basic and acidic residues" evidence="2">
    <location>
        <begin position="8"/>
        <end position="148"/>
    </location>
</feature>
<name>J9C0B4_BACCE</name>
<dbReference type="HOGENOM" id="CLU_893243_0_0_9"/>
<dbReference type="PATRIC" id="fig|1053201.3.peg.2497"/>
<accession>J9C0B4</accession>
<feature type="coiled-coil region" evidence="1">
    <location>
        <begin position="284"/>
        <end position="311"/>
    </location>
</feature>
<evidence type="ECO:0000313" key="3">
    <source>
        <dbReference type="EMBL" id="EJV84831.1"/>
    </source>
</evidence>
<reference evidence="3 4" key="1">
    <citation type="submission" date="2012-04" db="EMBL/GenBank/DDBJ databases">
        <title>The Genome Sequence of Bacillus cereus HuA2-1.</title>
        <authorList>
            <consortium name="The Broad Institute Genome Sequencing Platform"/>
            <consortium name="The Broad Institute Genome Sequencing Center for Infectious Disease"/>
            <person name="Feldgarden M."/>
            <person name="Van der Auwera G.A."/>
            <person name="Mahillon J."/>
            <person name="Duprez V."/>
            <person name="Timmery S."/>
            <person name="Mattelet C."/>
            <person name="Dierick K."/>
            <person name="Sun M."/>
            <person name="Yu Z."/>
            <person name="Zhu L."/>
            <person name="Hu X."/>
            <person name="Shank E.B."/>
            <person name="Swiecicka I."/>
            <person name="Hansen B.M."/>
            <person name="Andrup L."/>
            <person name="Young S.K."/>
            <person name="Zeng Q."/>
            <person name="Gargeya S."/>
            <person name="Fitzgerald M."/>
            <person name="Haas B."/>
            <person name="Abouelleil A."/>
            <person name="Alvarado L."/>
            <person name="Arachchi H.M."/>
            <person name="Berlin A."/>
            <person name="Chapman S.B."/>
            <person name="Goldberg J."/>
            <person name="Griggs A."/>
            <person name="Gujja S."/>
            <person name="Hansen M."/>
            <person name="Howarth C."/>
            <person name="Imamovic A."/>
            <person name="Larimer J."/>
            <person name="McCowen C."/>
            <person name="Montmayeur A."/>
            <person name="Murphy C."/>
            <person name="Neiman D."/>
            <person name="Pearson M."/>
            <person name="Priest M."/>
            <person name="Roberts A."/>
            <person name="Saif S."/>
            <person name="Shea T."/>
            <person name="Sisk P."/>
            <person name="Sykes S."/>
            <person name="Wortman J."/>
            <person name="Nusbaum C."/>
            <person name="Birren B."/>
        </authorList>
    </citation>
    <scope>NUCLEOTIDE SEQUENCE [LARGE SCALE GENOMIC DNA]</scope>
    <source>
        <strain evidence="3 4">HuA2-1</strain>
    </source>
</reference>
<evidence type="ECO:0000313" key="4">
    <source>
        <dbReference type="Proteomes" id="UP000004136"/>
    </source>
</evidence>
<dbReference type="Proteomes" id="UP000004136">
    <property type="component" value="Unassembled WGS sequence"/>
</dbReference>
<gene>
    <name evidence="3" type="ORF">IG3_02441</name>
</gene>
<evidence type="ECO:0000256" key="1">
    <source>
        <dbReference type="SAM" id="Coils"/>
    </source>
</evidence>
<organism evidence="3 4">
    <name type="scientific">Bacillus cereus HuA2-1</name>
    <dbReference type="NCBI Taxonomy" id="1053201"/>
    <lineage>
        <taxon>Bacteria</taxon>
        <taxon>Bacillati</taxon>
        <taxon>Bacillota</taxon>
        <taxon>Bacilli</taxon>
        <taxon>Bacillales</taxon>
        <taxon>Bacillaceae</taxon>
        <taxon>Bacillus</taxon>
        <taxon>Bacillus cereus group</taxon>
    </lineage>
</organism>
<dbReference type="RefSeq" id="WP_002136899.1">
    <property type="nucleotide sequence ID" value="NZ_JH804672.1"/>
</dbReference>
<comment type="caution">
    <text evidence="3">The sequence shown here is derived from an EMBL/GenBank/DDBJ whole genome shotgun (WGS) entry which is preliminary data.</text>
</comment>
<proteinExistence type="predicted"/>
<protein>
    <submittedName>
        <fullName evidence="3">Uncharacterized protein</fullName>
    </submittedName>
</protein>